<dbReference type="Proteomes" id="UP000294850">
    <property type="component" value="Unassembled WGS sequence"/>
</dbReference>
<feature type="chain" id="PRO_5020799299" evidence="1">
    <location>
        <begin position="20"/>
        <end position="194"/>
    </location>
</feature>
<proteinExistence type="predicted"/>
<comment type="caution">
    <text evidence="2">The sequence shown here is derived from an EMBL/GenBank/DDBJ whole genome shotgun (WGS) entry which is preliminary data.</text>
</comment>
<dbReference type="AlphaFoldDB" id="A0A4R5DUI6"/>
<dbReference type="SUPFAM" id="SSF54427">
    <property type="entry name" value="NTF2-like"/>
    <property type="match status" value="1"/>
</dbReference>
<dbReference type="Gene3D" id="3.10.450.50">
    <property type="match status" value="1"/>
</dbReference>
<dbReference type="EMBL" id="SMFL01000003">
    <property type="protein sequence ID" value="TDE16144.1"/>
    <property type="molecule type" value="Genomic_DNA"/>
</dbReference>
<name>A0A4R5DUI6_9BACT</name>
<dbReference type="InterPro" id="IPR009959">
    <property type="entry name" value="Cyclase_SnoaL-like"/>
</dbReference>
<accession>A0A4R5DUI6</accession>
<dbReference type="PANTHER" id="PTHR38436">
    <property type="entry name" value="POLYKETIDE CYCLASE SNOAL-LIKE DOMAIN"/>
    <property type="match status" value="1"/>
</dbReference>
<evidence type="ECO:0000256" key="1">
    <source>
        <dbReference type="SAM" id="SignalP"/>
    </source>
</evidence>
<dbReference type="PROSITE" id="PS51257">
    <property type="entry name" value="PROKAR_LIPOPROTEIN"/>
    <property type="match status" value="1"/>
</dbReference>
<keyword evidence="1" id="KW-0732">Signal</keyword>
<organism evidence="2 3">
    <name type="scientific">Dyadobacter psychrotolerans</name>
    <dbReference type="NCBI Taxonomy" id="2541721"/>
    <lineage>
        <taxon>Bacteria</taxon>
        <taxon>Pseudomonadati</taxon>
        <taxon>Bacteroidota</taxon>
        <taxon>Cytophagia</taxon>
        <taxon>Cytophagales</taxon>
        <taxon>Spirosomataceae</taxon>
        <taxon>Dyadobacter</taxon>
    </lineage>
</organism>
<dbReference type="RefSeq" id="WP_131957678.1">
    <property type="nucleotide sequence ID" value="NZ_SMFL01000003.1"/>
</dbReference>
<sequence length="194" mass="21423">MKFTSVKNTVLTLSVAALFGTIVSCQSPSSTSETSGVNIDSIKTVALNLAASNDSTASRLKTFDALDFDVFSNQKWDQFKESHAQDIKVYWPDGHVTEGLDIHIKDMKDLFVYAPDTRIKEHPIKFGSGDYTIVTGVFEGTFTKPMPTGNGKFIQPTGKAFKFPMATVGLWKNGVMIEEHLFWDNATFAKQIGI</sequence>
<dbReference type="Pfam" id="PF07366">
    <property type="entry name" value="SnoaL"/>
    <property type="match status" value="1"/>
</dbReference>
<dbReference type="InterPro" id="IPR032710">
    <property type="entry name" value="NTF2-like_dom_sf"/>
</dbReference>
<gene>
    <name evidence="2" type="ORF">E0F88_07770</name>
</gene>
<dbReference type="GO" id="GO:0030638">
    <property type="term" value="P:polyketide metabolic process"/>
    <property type="evidence" value="ECO:0007669"/>
    <property type="project" value="InterPro"/>
</dbReference>
<protein>
    <submittedName>
        <fullName evidence="2">Polyketide cyclase</fullName>
    </submittedName>
</protein>
<evidence type="ECO:0000313" key="3">
    <source>
        <dbReference type="Proteomes" id="UP000294850"/>
    </source>
</evidence>
<feature type="signal peptide" evidence="1">
    <location>
        <begin position="1"/>
        <end position="19"/>
    </location>
</feature>
<reference evidence="2 3" key="1">
    <citation type="submission" date="2019-03" db="EMBL/GenBank/DDBJ databases">
        <title>Dyadobacter AR-3-6 sp. nov., isolated from arctic soil.</title>
        <authorList>
            <person name="Chaudhary D.K."/>
        </authorList>
    </citation>
    <scope>NUCLEOTIDE SEQUENCE [LARGE SCALE GENOMIC DNA]</scope>
    <source>
        <strain evidence="2 3">AR-3-6</strain>
    </source>
</reference>
<dbReference type="OrthoDB" id="9787933at2"/>
<dbReference type="PANTHER" id="PTHR38436:SF1">
    <property type="entry name" value="ESTER CYCLASE"/>
    <property type="match status" value="1"/>
</dbReference>
<keyword evidence="3" id="KW-1185">Reference proteome</keyword>
<evidence type="ECO:0000313" key="2">
    <source>
        <dbReference type="EMBL" id="TDE16144.1"/>
    </source>
</evidence>